<dbReference type="GO" id="GO:0015979">
    <property type="term" value="P:photosynthesis"/>
    <property type="evidence" value="ECO:0007669"/>
    <property type="project" value="UniProtKB-UniRule"/>
</dbReference>
<evidence type="ECO:0000313" key="5">
    <source>
        <dbReference type="EMBL" id="ADQ00182.1"/>
    </source>
</evidence>
<dbReference type="PANTHER" id="PTHR34939:SF1">
    <property type="entry name" value="PHOTOSYSTEM I REACTION CENTER SUBUNIT III, CHLOROPLASTIC"/>
    <property type="match status" value="1"/>
</dbReference>
<comment type="function">
    <text evidence="4">Participates in efficiency of electron transfer from plastocyanin to P700 (or cytochrome c553 in algae and cyanobacteria). This plastocyanin-docking protein contributes to the specific association of plastocyanin to PSI.</text>
</comment>
<name>E5G3R2_9CHLO</name>
<protein>
    <recommendedName>
        <fullName evidence="4">Photosystem I reaction center subunit III</fullName>
    </recommendedName>
    <alternativeName>
        <fullName evidence="4">PSI-F</fullName>
    </alternativeName>
</protein>
<dbReference type="GO" id="GO:0009543">
    <property type="term" value="C:chloroplast thylakoid lumen"/>
    <property type="evidence" value="ECO:0007669"/>
    <property type="project" value="UniProtKB-SubCell"/>
</dbReference>
<evidence type="ECO:0000256" key="4">
    <source>
        <dbReference type="RuleBase" id="RU368107"/>
    </source>
</evidence>
<dbReference type="InterPro" id="IPR036577">
    <property type="entry name" value="PSI_PsaF_sf"/>
</dbReference>
<dbReference type="GO" id="GO:0009535">
    <property type="term" value="C:chloroplast thylakoid membrane"/>
    <property type="evidence" value="ECO:0007669"/>
    <property type="project" value="TreeGrafter"/>
</dbReference>
<comment type="subcellular location">
    <subcellularLocation>
        <location evidence="4">Plastid</location>
        <location evidence="4">Chloroplast thylakoid lumen</location>
    </subcellularLocation>
</comment>
<evidence type="ECO:0000256" key="3">
    <source>
        <dbReference type="ARBA" id="ARBA00022836"/>
    </source>
</evidence>
<evidence type="ECO:0000256" key="2">
    <source>
        <dbReference type="ARBA" id="ARBA00022531"/>
    </source>
</evidence>
<dbReference type="InterPro" id="IPR003666">
    <property type="entry name" value="PSI_PsaF"/>
</dbReference>
<keyword evidence="2 4" id="KW-0602">Photosynthesis</keyword>
<organism evidence="5">
    <name type="scientific">Chlamydomonas sp. ICE-L</name>
    <dbReference type="NCBI Taxonomy" id="309537"/>
    <lineage>
        <taxon>Eukaryota</taxon>
        <taxon>Viridiplantae</taxon>
        <taxon>Chlorophyta</taxon>
        <taxon>core chlorophytes</taxon>
        <taxon>Chlorophyceae</taxon>
        <taxon>CS clade</taxon>
        <taxon>Chlamydomonadales</taxon>
        <taxon>Chlamydomonadaceae</taxon>
        <taxon>Chlamydomonas</taxon>
    </lineage>
</organism>
<comment type="similarity">
    <text evidence="1 4">Belongs to the PsaF family.</text>
</comment>
<dbReference type="Gene3D" id="1.10.8.110">
    <property type="entry name" value="Photosystem I PsaF, reaction centre subunit III"/>
    <property type="match status" value="1"/>
</dbReference>
<reference evidence="5" key="1">
    <citation type="submission" date="2010-07" db="EMBL/GenBank/DDBJ databases">
        <title>Cloning and Expression Analysis of GPx and GST gene in Chlamydomonas sp. ICE-L from Antarctica.</title>
        <authorList>
            <person name="Wang J."/>
            <person name="Ding Y."/>
            <person name="Wu Z."/>
            <person name="Jian J."/>
            <person name="Lu Y."/>
        </authorList>
    </citation>
    <scope>NUCLEOTIDE SEQUENCE</scope>
</reference>
<evidence type="ECO:0000256" key="1">
    <source>
        <dbReference type="ARBA" id="ARBA00008386"/>
    </source>
</evidence>
<dbReference type="FunFam" id="1.10.8.110:FF:000001">
    <property type="entry name" value="Photosystem I reaction center subunit III"/>
    <property type="match status" value="1"/>
</dbReference>
<dbReference type="SUPFAM" id="SSF81536">
    <property type="entry name" value="Subunit III of photosystem I reaction centre, PsaF"/>
    <property type="match status" value="1"/>
</dbReference>
<keyword evidence="4" id="KW-0934">Plastid</keyword>
<dbReference type="GO" id="GO:0009538">
    <property type="term" value="C:photosystem I reaction center"/>
    <property type="evidence" value="ECO:0007669"/>
    <property type="project" value="UniProtKB-UniRule"/>
</dbReference>
<dbReference type="Pfam" id="PF02507">
    <property type="entry name" value="PSI_PsaF"/>
    <property type="match status" value="1"/>
</dbReference>
<dbReference type="AlphaFoldDB" id="E5G3R2"/>
<dbReference type="PANTHER" id="PTHR34939">
    <property type="entry name" value="PHOTOSYSTEM I REACTION CENTER SUBUNIT III, CHLOROPLASTIC"/>
    <property type="match status" value="1"/>
</dbReference>
<keyword evidence="4" id="KW-0793">Thylakoid</keyword>
<keyword evidence="4" id="KW-0150">Chloroplast</keyword>
<proteinExistence type="evidence at transcript level"/>
<accession>E5G3R2</accession>
<keyword evidence="3 4" id="KW-0603">Photosystem I</keyword>
<dbReference type="EMBL" id="HM748325">
    <property type="protein sequence ID" value="ADQ00182.1"/>
    <property type="molecule type" value="mRNA"/>
</dbReference>
<sequence length="217" mass="22938">MALSMRSTLSAAPCTRRSTVCAAAPREVSIVPAFAIGAAALVSFGAVDAAKADIAGLTPCSDSKAYAKRLKGEVKGLTKRMKKYEAGSAPAVALEATMERTKSRFAMYAKTGVLCGNDGLPHLIADPGLALKYGHAGEMFIPTIGFLYIAGYIGHTGRKYLNIVKQEAKPVEKEIIIDVPLAIDLALKGFVWPAEVIAELRAGTLTEDDANITISPR</sequence>